<organism evidence="2 3">
    <name type="scientific">Corynebacterium yudongzhengii</name>
    <dbReference type="NCBI Taxonomy" id="2080740"/>
    <lineage>
        <taxon>Bacteria</taxon>
        <taxon>Bacillati</taxon>
        <taxon>Actinomycetota</taxon>
        <taxon>Actinomycetes</taxon>
        <taxon>Mycobacteriales</taxon>
        <taxon>Corynebacteriaceae</taxon>
        <taxon>Corynebacterium</taxon>
    </lineage>
</organism>
<accession>A0A2U1T9T5</accession>
<evidence type="ECO:0000313" key="2">
    <source>
        <dbReference type="EMBL" id="PWC02774.1"/>
    </source>
</evidence>
<comment type="caution">
    <text evidence="2">The sequence shown here is derived from an EMBL/GenBank/DDBJ whole genome shotgun (WGS) entry which is preliminary data.</text>
</comment>
<keyword evidence="1" id="KW-0472">Membrane</keyword>
<keyword evidence="1" id="KW-1133">Transmembrane helix</keyword>
<dbReference type="Proteomes" id="UP000244989">
    <property type="component" value="Unassembled WGS sequence"/>
</dbReference>
<protein>
    <submittedName>
        <fullName evidence="2">Uncharacterized protein</fullName>
    </submittedName>
</protein>
<evidence type="ECO:0000256" key="1">
    <source>
        <dbReference type="SAM" id="Phobius"/>
    </source>
</evidence>
<sequence>MEEDQTFEGETYTTQDGTIFYRHDDGIHWVNAPERALPGVELSPEELNRSAEIQDTVNADYAAVVEETVPLSYETLDGQVFYRTTDGTYWVDTPDRAAGSLNDQELQRSEEIAAIVTADQEARGGAQETAASPATVAGILLPAALVVGGVMWYLN</sequence>
<keyword evidence="3" id="KW-1185">Reference proteome</keyword>
<name>A0A2U1T9T5_9CORY</name>
<evidence type="ECO:0000313" key="3">
    <source>
        <dbReference type="Proteomes" id="UP000244989"/>
    </source>
</evidence>
<dbReference type="AlphaFoldDB" id="A0A2U1T9T5"/>
<dbReference type="EMBL" id="QEEZ01000001">
    <property type="protein sequence ID" value="PWC02774.1"/>
    <property type="molecule type" value="Genomic_DNA"/>
</dbReference>
<gene>
    <name evidence="2" type="ORF">DF222_00560</name>
</gene>
<dbReference type="KEGG" id="cyz:C3B44_01830"/>
<reference evidence="3" key="1">
    <citation type="submission" date="2018-04" db="EMBL/GenBank/DDBJ databases">
        <authorList>
            <person name="Liu S."/>
            <person name="Wang Z."/>
            <person name="Li J."/>
        </authorList>
    </citation>
    <scope>NUCLEOTIDE SEQUENCE [LARGE SCALE GENOMIC DNA]</scope>
    <source>
        <strain evidence="3">2189</strain>
    </source>
</reference>
<dbReference type="RefSeq" id="WP_108430856.1">
    <property type="nucleotide sequence ID" value="NZ_CP026947.1"/>
</dbReference>
<feature type="transmembrane region" description="Helical" evidence="1">
    <location>
        <begin position="136"/>
        <end position="154"/>
    </location>
</feature>
<keyword evidence="1" id="KW-0812">Transmembrane</keyword>
<proteinExistence type="predicted"/>